<feature type="transmembrane region" description="Helical" evidence="7">
    <location>
        <begin position="12"/>
        <end position="36"/>
    </location>
</feature>
<evidence type="ECO:0000313" key="8">
    <source>
        <dbReference type="EMBL" id="QKG92660.1"/>
    </source>
</evidence>
<gene>
    <name evidence="8" type="ORF">HPS36_07300</name>
</gene>
<evidence type="ECO:0000256" key="2">
    <source>
        <dbReference type="ARBA" id="ARBA00022475"/>
    </source>
</evidence>
<evidence type="ECO:0000256" key="5">
    <source>
        <dbReference type="ARBA" id="ARBA00023136"/>
    </source>
</evidence>
<feature type="transmembrane region" description="Helical" evidence="7">
    <location>
        <begin position="357"/>
        <end position="378"/>
    </location>
</feature>
<feature type="region of interest" description="Disordered" evidence="6">
    <location>
        <begin position="192"/>
        <end position="246"/>
    </location>
</feature>
<feature type="transmembrane region" description="Helical" evidence="7">
    <location>
        <begin position="42"/>
        <end position="62"/>
    </location>
</feature>
<feature type="transmembrane region" description="Helical" evidence="7">
    <location>
        <begin position="415"/>
        <end position="437"/>
    </location>
</feature>
<feature type="transmembrane region" description="Helical" evidence="7">
    <location>
        <begin position="302"/>
        <end position="325"/>
    </location>
</feature>
<accession>A0A7D4BRR4</accession>
<dbReference type="GO" id="GO:0005886">
    <property type="term" value="C:plasma membrane"/>
    <property type="evidence" value="ECO:0007669"/>
    <property type="project" value="UniProtKB-SubCell"/>
</dbReference>
<evidence type="ECO:0000256" key="1">
    <source>
        <dbReference type="ARBA" id="ARBA00004651"/>
    </source>
</evidence>
<dbReference type="PANTHER" id="PTHR23513:SF6">
    <property type="entry name" value="MAJOR FACILITATOR SUPERFAMILY ASSOCIATED DOMAIN-CONTAINING PROTEIN"/>
    <property type="match status" value="1"/>
</dbReference>
<feature type="transmembrane region" description="Helical" evidence="7">
    <location>
        <begin position="390"/>
        <end position="409"/>
    </location>
</feature>
<dbReference type="KEGG" id="hsai:HPS36_07300"/>
<dbReference type="GeneID" id="55594796"/>
<keyword evidence="2" id="KW-1003">Cell membrane</keyword>
<proteinExistence type="predicted"/>
<dbReference type="SUPFAM" id="SSF103473">
    <property type="entry name" value="MFS general substrate transporter"/>
    <property type="match status" value="1"/>
</dbReference>
<dbReference type="Pfam" id="PF07690">
    <property type="entry name" value="MFS_1"/>
    <property type="match status" value="1"/>
</dbReference>
<keyword evidence="4 7" id="KW-1133">Transmembrane helix</keyword>
<feature type="transmembrane region" description="Helical" evidence="7">
    <location>
        <begin position="332"/>
        <end position="351"/>
    </location>
</feature>
<dbReference type="RefSeq" id="WP_173229466.1">
    <property type="nucleotide sequence ID" value="NZ_CP053941.1"/>
</dbReference>
<protein>
    <submittedName>
        <fullName evidence="8">MFS transporter</fullName>
    </submittedName>
</protein>
<evidence type="ECO:0000256" key="3">
    <source>
        <dbReference type="ARBA" id="ARBA00022692"/>
    </source>
</evidence>
<keyword evidence="5 7" id="KW-0472">Membrane</keyword>
<evidence type="ECO:0000256" key="7">
    <source>
        <dbReference type="SAM" id="Phobius"/>
    </source>
</evidence>
<comment type="subcellular location">
    <subcellularLocation>
        <location evidence="1">Cell membrane</location>
        <topology evidence="1">Multi-pass membrane protein</topology>
    </subcellularLocation>
</comment>
<evidence type="ECO:0000256" key="4">
    <source>
        <dbReference type="ARBA" id="ARBA00022989"/>
    </source>
</evidence>
<keyword evidence="3 7" id="KW-0812">Transmembrane</keyword>
<feature type="compositionally biased region" description="Basic and acidic residues" evidence="6">
    <location>
        <begin position="192"/>
        <end position="201"/>
    </location>
</feature>
<evidence type="ECO:0000313" key="9">
    <source>
        <dbReference type="Proteomes" id="UP000505020"/>
    </source>
</evidence>
<feature type="compositionally biased region" description="Low complexity" evidence="6">
    <location>
        <begin position="235"/>
        <end position="245"/>
    </location>
</feature>
<dbReference type="InterPro" id="IPR036259">
    <property type="entry name" value="MFS_trans_sf"/>
</dbReference>
<dbReference type="AlphaFoldDB" id="A0A7D4BRR4"/>
<keyword evidence="9" id="KW-1185">Reference proteome</keyword>
<dbReference type="CDD" id="cd06173">
    <property type="entry name" value="MFS_MefA_like"/>
    <property type="match status" value="1"/>
</dbReference>
<name>A0A7D4BRR4_9EURY</name>
<dbReference type="InterPro" id="IPR011701">
    <property type="entry name" value="MFS"/>
</dbReference>
<feature type="compositionally biased region" description="Basic and acidic residues" evidence="6">
    <location>
        <begin position="221"/>
        <end position="233"/>
    </location>
</feature>
<evidence type="ECO:0000256" key="6">
    <source>
        <dbReference type="SAM" id="MobiDB-lite"/>
    </source>
</evidence>
<feature type="transmembrane region" description="Helical" evidence="7">
    <location>
        <begin position="268"/>
        <end position="290"/>
    </location>
</feature>
<feature type="transmembrane region" description="Helical" evidence="7">
    <location>
        <begin position="154"/>
        <end position="183"/>
    </location>
</feature>
<dbReference type="EMBL" id="CP053941">
    <property type="protein sequence ID" value="QKG92660.1"/>
    <property type="molecule type" value="Genomic_DNA"/>
</dbReference>
<organism evidence="8 9">
    <name type="scientific">Halorubrum salinarum</name>
    <dbReference type="NCBI Taxonomy" id="2739057"/>
    <lineage>
        <taxon>Archaea</taxon>
        <taxon>Methanobacteriati</taxon>
        <taxon>Methanobacteriota</taxon>
        <taxon>Stenosarchaea group</taxon>
        <taxon>Halobacteria</taxon>
        <taxon>Halobacteriales</taxon>
        <taxon>Haloferacaceae</taxon>
        <taxon>Halorubrum</taxon>
    </lineage>
</organism>
<sequence>MRTLLNNPDFRRLFAGRLVTNAGDSLYFVAAMWLVWDLTGNELYTGLAGFLTLAPAGLQFLFGPLVDRWPLRRLLVATQLLQGLLVLSVPAAHLTGHLSVWLVLAVMPSLALLNQLVYPAQTAAIPRIVDTDELVAANSLFALAYQGVDAVFNALAGVLVVVVGAVALFTLDAVTFALAAALFSTLSVPRADDTGVDRGPESETPTEAPTRGVEPTPDGGRVPEEAVPEREETAADGSPDAAASDGNGGASGYLADLGEGIAYLQGTFLVPMLLGSVVINFALGGTVAILPSYAAHVGGVDGYGYLMAALAVGILVGSLAASSLAGLAFGRLSIAAFLLSGAAWLGAVAAGRLPVTVALFVIAFVPVGVTNVLIVSVVQAVVPETLLGRVTAVLGSASAVSTPFGALAGGAAASFVGPVAVITVAGVAFLLLAIYLASVPALRRLPAVGDIDTLATERRPT</sequence>
<dbReference type="Proteomes" id="UP000505020">
    <property type="component" value="Chromosome"/>
</dbReference>
<reference evidence="8 9" key="1">
    <citation type="submission" date="2020-05" db="EMBL/GenBank/DDBJ databases">
        <title>Halorubrum RHB-C sp.nov., an extremely halophilic archaeon isolated from solar salt farm.</title>
        <authorList>
            <person name="Ho H."/>
            <person name="Danganan R.E."/>
            <person name="Dedeles G.R."/>
            <person name="Kim S.-G."/>
        </authorList>
    </citation>
    <scope>NUCLEOTIDE SEQUENCE [LARGE SCALE GENOMIC DNA]</scope>
    <source>
        <strain evidence="8 9">RHB-C</strain>
    </source>
</reference>
<dbReference type="GO" id="GO:0022857">
    <property type="term" value="F:transmembrane transporter activity"/>
    <property type="evidence" value="ECO:0007669"/>
    <property type="project" value="InterPro"/>
</dbReference>
<dbReference type="Gene3D" id="1.20.1250.20">
    <property type="entry name" value="MFS general substrate transporter like domains"/>
    <property type="match status" value="1"/>
</dbReference>
<dbReference type="PANTHER" id="PTHR23513">
    <property type="entry name" value="INTEGRAL MEMBRANE EFFLUX PROTEIN-RELATED"/>
    <property type="match status" value="1"/>
</dbReference>